<keyword evidence="1" id="KW-0472">Membrane</keyword>
<dbReference type="PROSITE" id="PS00380">
    <property type="entry name" value="RHODANESE_1"/>
    <property type="match status" value="1"/>
</dbReference>
<proteinExistence type="predicted"/>
<organism evidence="3 4">
    <name type="scientific">Armatimonas rosea</name>
    <dbReference type="NCBI Taxonomy" id="685828"/>
    <lineage>
        <taxon>Bacteria</taxon>
        <taxon>Bacillati</taxon>
        <taxon>Armatimonadota</taxon>
        <taxon>Armatimonadia</taxon>
        <taxon>Armatimonadales</taxon>
        <taxon>Armatimonadaceae</taxon>
        <taxon>Armatimonas</taxon>
    </lineage>
</organism>
<dbReference type="PROSITE" id="PS50206">
    <property type="entry name" value="RHODANESE_3"/>
    <property type="match status" value="1"/>
</dbReference>
<dbReference type="PANTHER" id="PTHR43031:SF1">
    <property type="entry name" value="PYRIDINE NUCLEOTIDE-DISULPHIDE OXIDOREDUCTASE"/>
    <property type="match status" value="1"/>
</dbReference>
<dbReference type="Gene3D" id="6.10.140.1340">
    <property type="match status" value="1"/>
</dbReference>
<accession>A0A7W9SWA2</accession>
<reference evidence="3 4" key="1">
    <citation type="submission" date="2020-08" db="EMBL/GenBank/DDBJ databases">
        <title>Genomic Encyclopedia of Type Strains, Phase IV (KMG-IV): sequencing the most valuable type-strain genomes for metagenomic binning, comparative biology and taxonomic classification.</title>
        <authorList>
            <person name="Goeker M."/>
        </authorList>
    </citation>
    <scope>NUCLEOTIDE SEQUENCE [LARGE SCALE GENOMIC DNA]</scope>
    <source>
        <strain evidence="3 4">DSM 23562</strain>
    </source>
</reference>
<sequence>MSTATLSPRANPTHPKVTVKELSARLSKGERFQLIDVRSPQEYAEGHVPGAMNLPMDQAEARLNDLQRQDPVILICQSGRRAGMTCELLKAHHDGLIVLEGGTKAWMDASLPVVKTASTRLPLMRQVQVGAGGLILIGTLLSLFVSKGWIGLAIFVGAGLLLAGTTGFCGMAILLEKMPWNRPTAAAPTKSTTTTCC</sequence>
<dbReference type="InterPro" id="IPR001307">
    <property type="entry name" value="Thiosulphate_STrfase_CS"/>
</dbReference>
<gene>
    <name evidence="3" type="ORF">HNQ39_005884</name>
</gene>
<dbReference type="InterPro" id="IPR036873">
    <property type="entry name" value="Rhodanese-like_dom_sf"/>
</dbReference>
<protein>
    <submittedName>
        <fullName evidence="3">Rhodanese-related sulfurtransferase</fullName>
    </submittedName>
</protein>
<evidence type="ECO:0000313" key="3">
    <source>
        <dbReference type="EMBL" id="MBB6054037.1"/>
    </source>
</evidence>
<dbReference type="AlphaFoldDB" id="A0A7W9SWA2"/>
<dbReference type="Pfam" id="PF00581">
    <property type="entry name" value="Rhodanese"/>
    <property type="match status" value="1"/>
</dbReference>
<dbReference type="GO" id="GO:0004792">
    <property type="term" value="F:thiosulfate-cyanide sulfurtransferase activity"/>
    <property type="evidence" value="ECO:0007669"/>
    <property type="project" value="InterPro"/>
</dbReference>
<keyword evidence="1" id="KW-1133">Transmembrane helix</keyword>
<dbReference type="SUPFAM" id="SSF52821">
    <property type="entry name" value="Rhodanese/Cell cycle control phosphatase"/>
    <property type="match status" value="1"/>
</dbReference>
<feature type="transmembrane region" description="Helical" evidence="1">
    <location>
        <begin position="152"/>
        <end position="175"/>
    </location>
</feature>
<dbReference type="CDD" id="cd00158">
    <property type="entry name" value="RHOD"/>
    <property type="match status" value="1"/>
</dbReference>
<evidence type="ECO:0000256" key="1">
    <source>
        <dbReference type="SAM" id="Phobius"/>
    </source>
</evidence>
<evidence type="ECO:0000313" key="4">
    <source>
        <dbReference type="Proteomes" id="UP000520814"/>
    </source>
</evidence>
<dbReference type="Pfam" id="PF11127">
    <property type="entry name" value="YgaP-like_TM"/>
    <property type="match status" value="1"/>
</dbReference>
<keyword evidence="1" id="KW-0812">Transmembrane</keyword>
<name>A0A7W9SWA2_ARMRO</name>
<dbReference type="PANTHER" id="PTHR43031">
    <property type="entry name" value="FAD-DEPENDENT OXIDOREDUCTASE"/>
    <property type="match status" value="1"/>
</dbReference>
<dbReference type="InterPro" id="IPR001763">
    <property type="entry name" value="Rhodanese-like_dom"/>
</dbReference>
<dbReference type="InterPro" id="IPR050229">
    <property type="entry name" value="GlpE_sulfurtransferase"/>
</dbReference>
<evidence type="ECO:0000259" key="2">
    <source>
        <dbReference type="PROSITE" id="PS50206"/>
    </source>
</evidence>
<dbReference type="Gene3D" id="3.40.250.10">
    <property type="entry name" value="Rhodanese-like domain"/>
    <property type="match status" value="1"/>
</dbReference>
<keyword evidence="4" id="KW-1185">Reference proteome</keyword>
<feature type="transmembrane region" description="Helical" evidence="1">
    <location>
        <begin position="127"/>
        <end position="146"/>
    </location>
</feature>
<keyword evidence="3" id="KW-0808">Transferase</keyword>
<feature type="domain" description="Rhodanese" evidence="2">
    <location>
        <begin position="28"/>
        <end position="115"/>
    </location>
</feature>
<dbReference type="RefSeq" id="WP_184204118.1">
    <property type="nucleotide sequence ID" value="NZ_JACHGW010000012.1"/>
</dbReference>
<dbReference type="InterPro" id="IPR021309">
    <property type="entry name" value="YgaP-like_TM"/>
</dbReference>
<dbReference type="Proteomes" id="UP000520814">
    <property type="component" value="Unassembled WGS sequence"/>
</dbReference>
<comment type="caution">
    <text evidence="3">The sequence shown here is derived from an EMBL/GenBank/DDBJ whole genome shotgun (WGS) entry which is preliminary data.</text>
</comment>
<dbReference type="EMBL" id="JACHGW010000012">
    <property type="protein sequence ID" value="MBB6054037.1"/>
    <property type="molecule type" value="Genomic_DNA"/>
</dbReference>
<dbReference type="SMART" id="SM00450">
    <property type="entry name" value="RHOD"/>
    <property type="match status" value="1"/>
</dbReference>